<comment type="caution">
    <text evidence="2">The sequence shown here is derived from an EMBL/GenBank/DDBJ whole genome shotgun (WGS) entry which is preliminary data.</text>
</comment>
<dbReference type="SUPFAM" id="SSF46785">
    <property type="entry name" value="Winged helix' DNA-binding domain"/>
    <property type="match status" value="1"/>
</dbReference>
<evidence type="ECO:0000313" key="2">
    <source>
        <dbReference type="EMBL" id="MSU89761.1"/>
    </source>
</evidence>
<dbReference type="Proteomes" id="UP000474957">
    <property type="component" value="Unassembled WGS sequence"/>
</dbReference>
<dbReference type="PANTHER" id="PTHR38600">
    <property type="entry name" value="TRANSCRIPTIONAL REGULATORY PROTEIN"/>
    <property type="match status" value="1"/>
</dbReference>
<evidence type="ECO:0000313" key="3">
    <source>
        <dbReference type="Proteomes" id="UP000474957"/>
    </source>
</evidence>
<dbReference type="InterPro" id="IPR011991">
    <property type="entry name" value="ArsR-like_HTH"/>
</dbReference>
<gene>
    <name evidence="2" type="ORF">GE300_09040</name>
</gene>
<dbReference type="RefSeq" id="WP_154446248.1">
    <property type="nucleotide sequence ID" value="NZ_WIND01000005.1"/>
</dbReference>
<dbReference type="PRINTS" id="PR00778">
    <property type="entry name" value="HTHARSR"/>
</dbReference>
<dbReference type="GO" id="GO:0003700">
    <property type="term" value="F:DNA-binding transcription factor activity"/>
    <property type="evidence" value="ECO:0007669"/>
    <property type="project" value="InterPro"/>
</dbReference>
<organism evidence="2 3">
    <name type="scientific">Halovulum marinum</name>
    <dbReference type="NCBI Taxonomy" id="2662447"/>
    <lineage>
        <taxon>Bacteria</taxon>
        <taxon>Pseudomonadati</taxon>
        <taxon>Pseudomonadota</taxon>
        <taxon>Alphaproteobacteria</taxon>
        <taxon>Rhodobacterales</taxon>
        <taxon>Paracoccaceae</taxon>
        <taxon>Halovulum</taxon>
    </lineage>
</organism>
<dbReference type="Gene3D" id="1.10.10.10">
    <property type="entry name" value="Winged helix-like DNA-binding domain superfamily/Winged helix DNA-binding domain"/>
    <property type="match status" value="1"/>
</dbReference>
<keyword evidence="3" id="KW-1185">Reference proteome</keyword>
<dbReference type="Pfam" id="PF12840">
    <property type="entry name" value="HTH_20"/>
    <property type="match status" value="1"/>
</dbReference>
<dbReference type="InterPro" id="IPR036388">
    <property type="entry name" value="WH-like_DNA-bd_sf"/>
</dbReference>
<feature type="domain" description="HTH arsR-type" evidence="1">
    <location>
        <begin position="1"/>
        <end position="90"/>
    </location>
</feature>
<protein>
    <submittedName>
        <fullName evidence="2">Metalloregulator ArsR/SmtB family transcription factor</fullName>
    </submittedName>
</protein>
<reference evidence="2 3" key="1">
    <citation type="submission" date="2019-10" db="EMBL/GenBank/DDBJ databases">
        <title>Cognatihalovulum marinum gen. nov. sp. nov., a new member of the family Rhodobacteraceae isolated from deep seawater of the Northwest Indian Ocean.</title>
        <authorList>
            <person name="Ruan C."/>
            <person name="Wang J."/>
            <person name="Zheng X."/>
            <person name="Song L."/>
            <person name="Zhu Y."/>
            <person name="Huang Y."/>
            <person name="Lu Z."/>
            <person name="Du W."/>
            <person name="Huang L."/>
            <person name="Dai X."/>
        </authorList>
    </citation>
    <scope>NUCLEOTIDE SEQUENCE [LARGE SCALE GENOMIC DNA]</scope>
    <source>
        <strain evidence="2 3">2CG4</strain>
    </source>
</reference>
<dbReference type="NCBIfam" id="NF033788">
    <property type="entry name" value="HTH_metalloreg"/>
    <property type="match status" value="1"/>
</dbReference>
<dbReference type="InterPro" id="IPR001845">
    <property type="entry name" value="HTH_ArsR_DNA-bd_dom"/>
</dbReference>
<name>A0A6L5YZS2_9RHOB</name>
<dbReference type="PANTHER" id="PTHR38600:SF1">
    <property type="entry name" value="TRANSCRIPTIONAL REGULATORY PROTEIN"/>
    <property type="match status" value="1"/>
</dbReference>
<dbReference type="InterPro" id="IPR036390">
    <property type="entry name" value="WH_DNA-bd_sf"/>
</dbReference>
<dbReference type="CDD" id="cd00090">
    <property type="entry name" value="HTH_ARSR"/>
    <property type="match status" value="1"/>
</dbReference>
<sequence length="107" mass="11762">MPLPDAFAALGDPTRFAIVERLLAEGEKSAGEICGVVAVSAPSVSRHLKVLCDAGVLVRRAERQRRLYSANPAALQSIHRWAISHRQFWASSLDRLQRAVEGDRTDV</sequence>
<evidence type="ECO:0000259" key="1">
    <source>
        <dbReference type="PROSITE" id="PS50987"/>
    </source>
</evidence>
<dbReference type="EMBL" id="WIND01000005">
    <property type="protein sequence ID" value="MSU89761.1"/>
    <property type="molecule type" value="Genomic_DNA"/>
</dbReference>
<dbReference type="AlphaFoldDB" id="A0A6L5YZS2"/>
<dbReference type="SMART" id="SM00418">
    <property type="entry name" value="HTH_ARSR"/>
    <property type="match status" value="1"/>
</dbReference>
<accession>A0A6L5YZS2</accession>
<dbReference type="PROSITE" id="PS50987">
    <property type="entry name" value="HTH_ARSR_2"/>
    <property type="match status" value="1"/>
</dbReference>
<proteinExistence type="predicted"/>